<feature type="compositionally biased region" description="Low complexity" evidence="1">
    <location>
        <begin position="103"/>
        <end position="113"/>
    </location>
</feature>
<comment type="caution">
    <text evidence="2">The sequence shown here is derived from an EMBL/GenBank/DDBJ whole genome shotgun (WGS) entry which is preliminary data.</text>
</comment>
<keyword evidence="3" id="KW-1185">Reference proteome</keyword>
<reference evidence="2" key="2">
    <citation type="journal article" date="2020" name="Nat. Commun.">
        <title>Large-scale genome sequencing of mycorrhizal fungi provides insights into the early evolution of symbiotic traits.</title>
        <authorList>
            <person name="Miyauchi S."/>
            <person name="Kiss E."/>
            <person name="Kuo A."/>
            <person name="Drula E."/>
            <person name="Kohler A."/>
            <person name="Sanchez-Garcia M."/>
            <person name="Morin E."/>
            <person name="Andreopoulos B."/>
            <person name="Barry K.W."/>
            <person name="Bonito G."/>
            <person name="Buee M."/>
            <person name="Carver A."/>
            <person name="Chen C."/>
            <person name="Cichocki N."/>
            <person name="Clum A."/>
            <person name="Culley D."/>
            <person name="Crous P.W."/>
            <person name="Fauchery L."/>
            <person name="Girlanda M."/>
            <person name="Hayes R.D."/>
            <person name="Keri Z."/>
            <person name="LaButti K."/>
            <person name="Lipzen A."/>
            <person name="Lombard V."/>
            <person name="Magnuson J."/>
            <person name="Maillard F."/>
            <person name="Murat C."/>
            <person name="Nolan M."/>
            <person name="Ohm R.A."/>
            <person name="Pangilinan J."/>
            <person name="Pereira M.F."/>
            <person name="Perotto S."/>
            <person name="Peter M."/>
            <person name="Pfister S."/>
            <person name="Riley R."/>
            <person name="Sitrit Y."/>
            <person name="Stielow J.B."/>
            <person name="Szollosi G."/>
            <person name="Zifcakova L."/>
            <person name="Stursova M."/>
            <person name="Spatafora J.W."/>
            <person name="Tedersoo L."/>
            <person name="Vaario L.M."/>
            <person name="Yamada A."/>
            <person name="Yan M."/>
            <person name="Wang P."/>
            <person name="Xu J."/>
            <person name="Bruns T."/>
            <person name="Baldrian P."/>
            <person name="Vilgalys R."/>
            <person name="Dunand C."/>
            <person name="Henrissat B."/>
            <person name="Grigoriev I.V."/>
            <person name="Hibbett D."/>
            <person name="Nagy L.G."/>
            <person name="Martin F.M."/>
        </authorList>
    </citation>
    <scope>NUCLEOTIDE SEQUENCE</scope>
    <source>
        <strain evidence="2">Prilba</strain>
    </source>
</reference>
<feature type="region of interest" description="Disordered" evidence="1">
    <location>
        <begin position="69"/>
        <end position="125"/>
    </location>
</feature>
<sequence length="224" mass="24093">MSFFSLFCCCLRPRRHFLPIEPNENTPLIPASDDVQPASRHIIDQQRMKERLGMIVRAKERMVNVNAPLPFNLTTNGNKQPRLSRLSTRSPQPSLDMERQSVASSASASASASHELDEDTRRPTLNVRIVRGGSLLARGRPITRDAATVVHDSRTEPGGEPGAATAVPGGEVPLLSPTGAAAEREAQSPTDGVARPEIGDGGARIPSTAFKIQNVGSLSRSWGD</sequence>
<name>A0A9P5MQA5_9AGAM</name>
<feature type="region of interest" description="Disordered" evidence="1">
    <location>
        <begin position="146"/>
        <end position="206"/>
    </location>
</feature>
<dbReference type="OrthoDB" id="3227079at2759"/>
<dbReference type="Proteomes" id="UP000759537">
    <property type="component" value="Unassembled WGS sequence"/>
</dbReference>
<reference evidence="2" key="1">
    <citation type="submission" date="2019-10" db="EMBL/GenBank/DDBJ databases">
        <authorList>
            <consortium name="DOE Joint Genome Institute"/>
            <person name="Kuo A."/>
            <person name="Miyauchi S."/>
            <person name="Kiss E."/>
            <person name="Drula E."/>
            <person name="Kohler A."/>
            <person name="Sanchez-Garcia M."/>
            <person name="Andreopoulos B."/>
            <person name="Barry K.W."/>
            <person name="Bonito G."/>
            <person name="Buee M."/>
            <person name="Carver A."/>
            <person name="Chen C."/>
            <person name="Cichocki N."/>
            <person name="Clum A."/>
            <person name="Culley D."/>
            <person name="Crous P.W."/>
            <person name="Fauchery L."/>
            <person name="Girlanda M."/>
            <person name="Hayes R."/>
            <person name="Keri Z."/>
            <person name="LaButti K."/>
            <person name="Lipzen A."/>
            <person name="Lombard V."/>
            <person name="Magnuson J."/>
            <person name="Maillard F."/>
            <person name="Morin E."/>
            <person name="Murat C."/>
            <person name="Nolan M."/>
            <person name="Ohm R."/>
            <person name="Pangilinan J."/>
            <person name="Pereira M."/>
            <person name="Perotto S."/>
            <person name="Peter M."/>
            <person name="Riley R."/>
            <person name="Sitrit Y."/>
            <person name="Stielow B."/>
            <person name="Szollosi G."/>
            <person name="Zifcakova L."/>
            <person name="Stursova M."/>
            <person name="Spatafora J.W."/>
            <person name="Tedersoo L."/>
            <person name="Vaario L.-M."/>
            <person name="Yamada A."/>
            <person name="Yan M."/>
            <person name="Wang P."/>
            <person name="Xu J."/>
            <person name="Bruns T."/>
            <person name="Baldrian P."/>
            <person name="Vilgalys R."/>
            <person name="Henrissat B."/>
            <person name="Grigoriev I.V."/>
            <person name="Hibbett D."/>
            <person name="Nagy L.G."/>
            <person name="Martin F.M."/>
        </authorList>
    </citation>
    <scope>NUCLEOTIDE SEQUENCE</scope>
    <source>
        <strain evidence="2">Prilba</strain>
    </source>
</reference>
<accession>A0A9P5MQA5</accession>
<protein>
    <submittedName>
        <fullName evidence="2">Uncharacterized protein</fullName>
    </submittedName>
</protein>
<dbReference type="EMBL" id="WHVB01000034">
    <property type="protein sequence ID" value="KAF8467989.1"/>
    <property type="molecule type" value="Genomic_DNA"/>
</dbReference>
<feature type="compositionally biased region" description="Polar residues" evidence="1">
    <location>
        <begin position="72"/>
        <end position="93"/>
    </location>
</feature>
<evidence type="ECO:0000313" key="3">
    <source>
        <dbReference type="Proteomes" id="UP000759537"/>
    </source>
</evidence>
<proteinExistence type="predicted"/>
<dbReference type="AlphaFoldDB" id="A0A9P5MQA5"/>
<organism evidence="2 3">
    <name type="scientific">Russula ochroleuca</name>
    <dbReference type="NCBI Taxonomy" id="152965"/>
    <lineage>
        <taxon>Eukaryota</taxon>
        <taxon>Fungi</taxon>
        <taxon>Dikarya</taxon>
        <taxon>Basidiomycota</taxon>
        <taxon>Agaricomycotina</taxon>
        <taxon>Agaricomycetes</taxon>
        <taxon>Russulales</taxon>
        <taxon>Russulaceae</taxon>
        <taxon>Russula</taxon>
    </lineage>
</organism>
<evidence type="ECO:0000256" key="1">
    <source>
        <dbReference type="SAM" id="MobiDB-lite"/>
    </source>
</evidence>
<evidence type="ECO:0000313" key="2">
    <source>
        <dbReference type="EMBL" id="KAF8467989.1"/>
    </source>
</evidence>
<gene>
    <name evidence="2" type="ORF">DFH94DRAFT_697928</name>
</gene>